<reference evidence="2" key="2">
    <citation type="submission" date="2023-06" db="EMBL/GenBank/DDBJ databases">
        <authorList>
            <consortium name="Lawrence Berkeley National Laboratory"/>
            <person name="Haridas S."/>
            <person name="Hensen N."/>
            <person name="Bonometti L."/>
            <person name="Westerberg I."/>
            <person name="Brannstrom I.O."/>
            <person name="Guillou S."/>
            <person name="Cros-Aarteil S."/>
            <person name="Calhoun S."/>
            <person name="Kuo A."/>
            <person name="Mondo S."/>
            <person name="Pangilinan J."/>
            <person name="Riley R."/>
            <person name="LaButti K."/>
            <person name="Andreopoulos B."/>
            <person name="Lipzen A."/>
            <person name="Chen C."/>
            <person name="Yanf M."/>
            <person name="Daum C."/>
            <person name="Ng V."/>
            <person name="Clum A."/>
            <person name="Steindorff A."/>
            <person name="Ohm R."/>
            <person name="Martin F."/>
            <person name="Silar P."/>
            <person name="Natvig D."/>
            <person name="Lalanne C."/>
            <person name="Gautier V."/>
            <person name="Ament-velasquez S.L."/>
            <person name="Kruys A."/>
            <person name="Hutchinson M.I."/>
            <person name="Powell A.J."/>
            <person name="Barry K."/>
            <person name="Miller A.N."/>
            <person name="Grigoriev I.V."/>
            <person name="Debuchy R."/>
            <person name="Gladieux P."/>
            <person name="Thoren M.H."/>
            <person name="Johannesson H."/>
        </authorList>
    </citation>
    <scope>NUCLEOTIDE SEQUENCE</scope>
    <source>
        <strain evidence="2">CBS 232.78</strain>
    </source>
</reference>
<dbReference type="Proteomes" id="UP001285441">
    <property type="component" value="Unassembled WGS sequence"/>
</dbReference>
<keyword evidence="3" id="KW-1185">Reference proteome</keyword>
<feature type="region of interest" description="Disordered" evidence="1">
    <location>
        <begin position="183"/>
        <end position="202"/>
    </location>
</feature>
<protein>
    <submittedName>
        <fullName evidence="2">Uncharacterized protein</fullName>
    </submittedName>
</protein>
<organism evidence="2 3">
    <name type="scientific">Podospora didyma</name>
    <dbReference type="NCBI Taxonomy" id="330526"/>
    <lineage>
        <taxon>Eukaryota</taxon>
        <taxon>Fungi</taxon>
        <taxon>Dikarya</taxon>
        <taxon>Ascomycota</taxon>
        <taxon>Pezizomycotina</taxon>
        <taxon>Sordariomycetes</taxon>
        <taxon>Sordariomycetidae</taxon>
        <taxon>Sordariales</taxon>
        <taxon>Podosporaceae</taxon>
        <taxon>Podospora</taxon>
    </lineage>
</organism>
<dbReference type="EMBL" id="JAULSW010000005">
    <property type="protein sequence ID" value="KAK3381656.1"/>
    <property type="molecule type" value="Genomic_DNA"/>
</dbReference>
<name>A0AAE0NHM6_9PEZI</name>
<gene>
    <name evidence="2" type="ORF">B0H63DRAFT_211370</name>
</gene>
<proteinExistence type="predicted"/>
<sequence length="202" mass="22236">MFCRGLCFEGLTVIYQPTNQCRLSLFLFLSSGLLTACSSNNRKKEICTDFFSHHPEAATSRSHCRCRPARLSLSVDMSPARAGPCLAGQLSDSWRAFDITTPLPANDVREGDKNVKRLFPTWGTAFCKTRNRLGAQGLCLHPMPTATEPLSQMGEILQDGAAQNVRGSFTSRPVETYHWGSPMAERPTAWQGARFDSPPPAA</sequence>
<evidence type="ECO:0000313" key="3">
    <source>
        <dbReference type="Proteomes" id="UP001285441"/>
    </source>
</evidence>
<accession>A0AAE0NHM6</accession>
<reference evidence="2" key="1">
    <citation type="journal article" date="2023" name="Mol. Phylogenet. Evol.">
        <title>Genome-scale phylogeny and comparative genomics of the fungal order Sordariales.</title>
        <authorList>
            <person name="Hensen N."/>
            <person name="Bonometti L."/>
            <person name="Westerberg I."/>
            <person name="Brannstrom I.O."/>
            <person name="Guillou S."/>
            <person name="Cros-Aarteil S."/>
            <person name="Calhoun S."/>
            <person name="Haridas S."/>
            <person name="Kuo A."/>
            <person name="Mondo S."/>
            <person name="Pangilinan J."/>
            <person name="Riley R."/>
            <person name="LaButti K."/>
            <person name="Andreopoulos B."/>
            <person name="Lipzen A."/>
            <person name="Chen C."/>
            <person name="Yan M."/>
            <person name="Daum C."/>
            <person name="Ng V."/>
            <person name="Clum A."/>
            <person name="Steindorff A."/>
            <person name="Ohm R.A."/>
            <person name="Martin F."/>
            <person name="Silar P."/>
            <person name="Natvig D.O."/>
            <person name="Lalanne C."/>
            <person name="Gautier V."/>
            <person name="Ament-Velasquez S.L."/>
            <person name="Kruys A."/>
            <person name="Hutchinson M.I."/>
            <person name="Powell A.J."/>
            <person name="Barry K."/>
            <person name="Miller A.N."/>
            <person name="Grigoriev I.V."/>
            <person name="Debuchy R."/>
            <person name="Gladieux P."/>
            <person name="Hiltunen Thoren M."/>
            <person name="Johannesson H."/>
        </authorList>
    </citation>
    <scope>NUCLEOTIDE SEQUENCE</scope>
    <source>
        <strain evidence="2">CBS 232.78</strain>
    </source>
</reference>
<dbReference type="AlphaFoldDB" id="A0AAE0NHM6"/>
<comment type="caution">
    <text evidence="2">The sequence shown here is derived from an EMBL/GenBank/DDBJ whole genome shotgun (WGS) entry which is preliminary data.</text>
</comment>
<evidence type="ECO:0000313" key="2">
    <source>
        <dbReference type="EMBL" id="KAK3381656.1"/>
    </source>
</evidence>
<evidence type="ECO:0000256" key="1">
    <source>
        <dbReference type="SAM" id="MobiDB-lite"/>
    </source>
</evidence>